<feature type="transmembrane region" description="Helical" evidence="1">
    <location>
        <begin position="118"/>
        <end position="140"/>
    </location>
</feature>
<evidence type="ECO:0000313" key="2">
    <source>
        <dbReference type="EMBL" id="PRP84016.1"/>
    </source>
</evidence>
<dbReference type="EMBL" id="MDYQ01000071">
    <property type="protein sequence ID" value="PRP84016.1"/>
    <property type="molecule type" value="Genomic_DNA"/>
</dbReference>
<feature type="transmembrane region" description="Helical" evidence="1">
    <location>
        <begin position="69"/>
        <end position="95"/>
    </location>
</feature>
<evidence type="ECO:0000313" key="3">
    <source>
        <dbReference type="Proteomes" id="UP000241769"/>
    </source>
</evidence>
<keyword evidence="3" id="KW-1185">Reference proteome</keyword>
<sequence length="170" mass="18671">MGIPSFCILSFSILIISGGMMQIATAIYFMTLNTNSWFGVVPGFFLLFTGTVGLLAATHRNANYALTYFVLLLVYILVNVLFFIIWFVVIAPAIARSCEGDGQDDCVRKNVLIARVTFGFSMFTSIFICGACALCGYLYWAKLCTEEKGNPDPFCGEESASTTYTATYVV</sequence>
<protein>
    <recommendedName>
        <fullName evidence="4">MARVEL domain-containing protein</fullName>
    </recommendedName>
</protein>
<dbReference type="Proteomes" id="UP000241769">
    <property type="component" value="Unassembled WGS sequence"/>
</dbReference>
<name>A0A2P6NJ84_9EUKA</name>
<gene>
    <name evidence="2" type="ORF">PROFUN_08613</name>
</gene>
<keyword evidence="1" id="KW-0812">Transmembrane</keyword>
<keyword evidence="1" id="KW-1133">Transmembrane helix</keyword>
<feature type="transmembrane region" description="Helical" evidence="1">
    <location>
        <begin position="7"/>
        <end position="30"/>
    </location>
</feature>
<organism evidence="2 3">
    <name type="scientific">Planoprotostelium fungivorum</name>
    <dbReference type="NCBI Taxonomy" id="1890364"/>
    <lineage>
        <taxon>Eukaryota</taxon>
        <taxon>Amoebozoa</taxon>
        <taxon>Evosea</taxon>
        <taxon>Variosea</taxon>
        <taxon>Cavosteliida</taxon>
        <taxon>Cavosteliaceae</taxon>
        <taxon>Planoprotostelium</taxon>
    </lineage>
</organism>
<dbReference type="AlphaFoldDB" id="A0A2P6NJ84"/>
<evidence type="ECO:0008006" key="4">
    <source>
        <dbReference type="Google" id="ProtNLM"/>
    </source>
</evidence>
<reference evidence="2 3" key="1">
    <citation type="journal article" date="2018" name="Genome Biol. Evol.">
        <title>Multiple Roots of Fruiting Body Formation in Amoebozoa.</title>
        <authorList>
            <person name="Hillmann F."/>
            <person name="Forbes G."/>
            <person name="Novohradska S."/>
            <person name="Ferling I."/>
            <person name="Riege K."/>
            <person name="Groth M."/>
            <person name="Westermann M."/>
            <person name="Marz M."/>
            <person name="Spaller T."/>
            <person name="Winckler T."/>
            <person name="Schaap P."/>
            <person name="Glockner G."/>
        </authorList>
    </citation>
    <scope>NUCLEOTIDE SEQUENCE [LARGE SCALE GENOMIC DNA]</scope>
    <source>
        <strain evidence="2 3">Jena</strain>
    </source>
</reference>
<evidence type="ECO:0000256" key="1">
    <source>
        <dbReference type="SAM" id="Phobius"/>
    </source>
</evidence>
<feature type="transmembrane region" description="Helical" evidence="1">
    <location>
        <begin position="36"/>
        <end position="57"/>
    </location>
</feature>
<comment type="caution">
    <text evidence="2">The sequence shown here is derived from an EMBL/GenBank/DDBJ whole genome shotgun (WGS) entry which is preliminary data.</text>
</comment>
<keyword evidence="1" id="KW-0472">Membrane</keyword>
<accession>A0A2P6NJ84</accession>
<dbReference type="InParanoid" id="A0A2P6NJ84"/>
<proteinExistence type="predicted"/>